<dbReference type="NCBIfam" id="TIGR03436">
    <property type="entry name" value="acidobact_VWFA"/>
    <property type="match status" value="1"/>
</dbReference>
<reference evidence="2 3" key="1">
    <citation type="submission" date="2020-08" db="EMBL/GenBank/DDBJ databases">
        <title>Genomic Encyclopedia of Type Strains, Phase IV (KMG-V): Genome sequencing to study the core and pangenomes of soil and plant-associated prokaryotes.</title>
        <authorList>
            <person name="Whitman W."/>
        </authorList>
    </citation>
    <scope>NUCLEOTIDE SEQUENCE [LARGE SCALE GENOMIC DNA]</scope>
    <source>
        <strain evidence="2 3">M8UP14</strain>
    </source>
</reference>
<evidence type="ECO:0000313" key="3">
    <source>
        <dbReference type="Proteomes" id="UP000540989"/>
    </source>
</evidence>
<dbReference type="InterPro" id="IPR017802">
    <property type="entry name" value="VWFA-rel_acidobac-type"/>
</dbReference>
<feature type="region of interest" description="Disordered" evidence="1">
    <location>
        <begin position="274"/>
        <end position="294"/>
    </location>
</feature>
<dbReference type="Proteomes" id="UP000540989">
    <property type="component" value="Unassembled WGS sequence"/>
</dbReference>
<organism evidence="2 3">
    <name type="scientific">Granulicella aggregans</name>
    <dbReference type="NCBI Taxonomy" id="474949"/>
    <lineage>
        <taxon>Bacteria</taxon>
        <taxon>Pseudomonadati</taxon>
        <taxon>Acidobacteriota</taxon>
        <taxon>Terriglobia</taxon>
        <taxon>Terriglobales</taxon>
        <taxon>Acidobacteriaceae</taxon>
        <taxon>Granulicella</taxon>
    </lineage>
</organism>
<feature type="region of interest" description="Disordered" evidence="1">
    <location>
        <begin position="1"/>
        <end position="43"/>
    </location>
</feature>
<comment type="caution">
    <text evidence="2">The sequence shown here is derived from an EMBL/GenBank/DDBJ whole genome shotgun (WGS) entry which is preliminary data.</text>
</comment>
<name>A0A7W7ZGF6_9BACT</name>
<dbReference type="EMBL" id="JACHIP010000004">
    <property type="protein sequence ID" value="MBB5058811.1"/>
    <property type="molecule type" value="Genomic_DNA"/>
</dbReference>
<evidence type="ECO:0000313" key="2">
    <source>
        <dbReference type="EMBL" id="MBB5058811.1"/>
    </source>
</evidence>
<evidence type="ECO:0000256" key="1">
    <source>
        <dbReference type="SAM" id="MobiDB-lite"/>
    </source>
</evidence>
<sequence>MEDGKPQRITSFEFHAASAGASPNRATSLSPFDPVGEERSNQQVGQIEGPINIILIDTLNTSMVDQQRNRKQIIAALQELPPGQPVALFSMGTELRMIQSPTERSDILISAAANMAARSSPLYVEHGPDQIREDNSLSGADFKKQALSLATIKDAALKAQLASQSIEVALAEQGTRRMDVRVALTMSSLARLAQFVQEYPGRKRLIWISGSFPISLRPDAATGFDPNLIREYTPKLKQLETELANAQIAVYAMDARGLVTAQLDASMAGSDINAGLPGKAPNSYQDREQDSLHSTQATLQELAQNTGGKAYLNQNDLSHGIREAMLDGPAYYSLSYQPPDTPDDGKYHAIELKVDGAKKSDLQYRRGYYAIAAPEAGAQTAPRTESTPGPDKRRAAFRDSMQQNAPAEKGITFKAKLSRSPSTKQTTVEYLIDSSSLIAMDQPDCGQKLNLVIGAVGWKKSDQKPVTGFKYLEQVFTPDAYSSIQVNGLRFRQTLEDSTNRIFFRLGVLDLTSGKIGTLDFPVEEKPSTLP</sequence>
<feature type="region of interest" description="Disordered" evidence="1">
    <location>
        <begin position="375"/>
        <end position="403"/>
    </location>
</feature>
<dbReference type="AlphaFoldDB" id="A0A7W7ZGF6"/>
<proteinExistence type="predicted"/>
<keyword evidence="3" id="KW-1185">Reference proteome</keyword>
<protein>
    <submittedName>
        <fullName evidence="2">VWFA-related protein</fullName>
    </submittedName>
</protein>
<gene>
    <name evidence="2" type="ORF">HDF16_003525</name>
</gene>
<accession>A0A7W7ZGF6</accession>